<evidence type="ECO:0000313" key="3">
    <source>
        <dbReference type="Proteomes" id="UP000295416"/>
    </source>
</evidence>
<protein>
    <submittedName>
        <fullName evidence="2">Peroxiredoxin-like protein</fullName>
    </submittedName>
</protein>
<dbReference type="InterPro" id="IPR052707">
    <property type="entry name" value="OsmC_Ohr_Peroxiredoxin"/>
</dbReference>
<dbReference type="PANTHER" id="PTHR42830">
    <property type="entry name" value="OSMOTICALLY INDUCIBLE FAMILY PROTEIN"/>
    <property type="match status" value="1"/>
</dbReference>
<dbReference type="InterPro" id="IPR015946">
    <property type="entry name" value="KH_dom-like_a/b"/>
</dbReference>
<comment type="caution">
    <text evidence="2">The sequence shown here is derived from an EMBL/GenBank/DDBJ whole genome shotgun (WGS) entry which is preliminary data.</text>
</comment>
<dbReference type="EMBL" id="SLXK01000008">
    <property type="protein sequence ID" value="TCP29817.1"/>
    <property type="molecule type" value="Genomic_DNA"/>
</dbReference>
<dbReference type="InterPro" id="IPR003718">
    <property type="entry name" value="OsmC/Ohr_fam"/>
</dbReference>
<dbReference type="Pfam" id="PF02566">
    <property type="entry name" value="OsmC"/>
    <property type="match status" value="1"/>
</dbReference>
<dbReference type="AlphaFoldDB" id="A0A4R2P562"/>
<dbReference type="Gene3D" id="3.30.300.20">
    <property type="match status" value="1"/>
</dbReference>
<dbReference type="Proteomes" id="UP000295416">
    <property type="component" value="Unassembled WGS sequence"/>
</dbReference>
<dbReference type="InterPro" id="IPR036102">
    <property type="entry name" value="OsmC/Ohrsf"/>
</dbReference>
<dbReference type="RefSeq" id="WP_165886868.1">
    <property type="nucleotide sequence ID" value="NZ_SLXK01000008.1"/>
</dbReference>
<organism evidence="2 3">
    <name type="scientific">Scopulibacillus darangshiensis</name>
    <dbReference type="NCBI Taxonomy" id="442528"/>
    <lineage>
        <taxon>Bacteria</taxon>
        <taxon>Bacillati</taxon>
        <taxon>Bacillota</taxon>
        <taxon>Bacilli</taxon>
        <taxon>Bacillales</taxon>
        <taxon>Sporolactobacillaceae</taxon>
        <taxon>Scopulibacillus</taxon>
    </lineage>
</organism>
<dbReference type="SUPFAM" id="SSF82784">
    <property type="entry name" value="OsmC-like"/>
    <property type="match status" value="1"/>
</dbReference>
<name>A0A4R2P562_9BACL</name>
<accession>A0A4R2P562</accession>
<gene>
    <name evidence="2" type="ORF">EV207_108109</name>
</gene>
<sequence>MNYTFQLTGEWYGGRNGEGRIQTNGLNQDISIGAEMDGPGNGTNPDELLVSAVSSCYLMTLGIGLDAIEYPYKSIKLKSKGIVSSDPSLHFKEIVHFPTIILDSEADDDLREKAITAARKAEQNCMIAKALRGNVSISVEPSVEADKENSPIGEPLAKTEA</sequence>
<evidence type="ECO:0000313" key="2">
    <source>
        <dbReference type="EMBL" id="TCP29817.1"/>
    </source>
</evidence>
<proteinExistence type="predicted"/>
<keyword evidence="3" id="KW-1185">Reference proteome</keyword>
<evidence type="ECO:0000256" key="1">
    <source>
        <dbReference type="SAM" id="MobiDB-lite"/>
    </source>
</evidence>
<reference evidence="2 3" key="1">
    <citation type="submission" date="2019-03" db="EMBL/GenBank/DDBJ databases">
        <title>Genomic Encyclopedia of Type Strains, Phase IV (KMG-IV): sequencing the most valuable type-strain genomes for metagenomic binning, comparative biology and taxonomic classification.</title>
        <authorList>
            <person name="Goeker M."/>
        </authorList>
    </citation>
    <scope>NUCLEOTIDE SEQUENCE [LARGE SCALE GENOMIC DNA]</scope>
    <source>
        <strain evidence="2 3">DSM 19377</strain>
    </source>
</reference>
<feature type="region of interest" description="Disordered" evidence="1">
    <location>
        <begin position="140"/>
        <end position="161"/>
    </location>
</feature>
<dbReference type="PANTHER" id="PTHR42830:SF2">
    <property type="entry name" value="OSMC_OHR FAMILY PROTEIN"/>
    <property type="match status" value="1"/>
</dbReference>